<sequence length="115" mass="13730">MCTRLCCTEMGKDYKEDPDLIFNCKRMCHKPILNEEYKKTIIDFVDNNPSAVIEEITDYLIVQYKYVNLKVSHSTVNKFMITECNLSLKKTEFHSTERNSLEKINEHYDHVQEWD</sequence>
<dbReference type="EMBL" id="JAIXMP010000005">
    <property type="protein sequence ID" value="KAI9272662.1"/>
    <property type="molecule type" value="Genomic_DNA"/>
</dbReference>
<reference evidence="1" key="2">
    <citation type="submission" date="2023-02" db="EMBL/GenBank/DDBJ databases">
        <authorList>
            <consortium name="DOE Joint Genome Institute"/>
            <person name="Mondo S.J."/>
            <person name="Chang Y."/>
            <person name="Wang Y."/>
            <person name="Ahrendt S."/>
            <person name="Andreopoulos W."/>
            <person name="Barry K."/>
            <person name="Beard J."/>
            <person name="Benny G.L."/>
            <person name="Blankenship S."/>
            <person name="Bonito G."/>
            <person name="Cuomo C."/>
            <person name="Desiro A."/>
            <person name="Gervers K.A."/>
            <person name="Hundley H."/>
            <person name="Kuo A."/>
            <person name="LaButti K."/>
            <person name="Lang B.F."/>
            <person name="Lipzen A."/>
            <person name="O'Donnell K."/>
            <person name="Pangilinan J."/>
            <person name="Reynolds N."/>
            <person name="Sandor L."/>
            <person name="Smith M.W."/>
            <person name="Tsang A."/>
            <person name="Grigoriev I.V."/>
            <person name="Stajich J.E."/>
            <person name="Spatafora J.W."/>
        </authorList>
    </citation>
    <scope>NUCLEOTIDE SEQUENCE</scope>
    <source>
        <strain evidence="1">RSA 2281</strain>
    </source>
</reference>
<evidence type="ECO:0000313" key="2">
    <source>
        <dbReference type="Proteomes" id="UP001209540"/>
    </source>
</evidence>
<proteinExistence type="predicted"/>
<organism evidence="1 2">
    <name type="scientific">Phascolomyces articulosus</name>
    <dbReference type="NCBI Taxonomy" id="60185"/>
    <lineage>
        <taxon>Eukaryota</taxon>
        <taxon>Fungi</taxon>
        <taxon>Fungi incertae sedis</taxon>
        <taxon>Mucoromycota</taxon>
        <taxon>Mucoromycotina</taxon>
        <taxon>Mucoromycetes</taxon>
        <taxon>Mucorales</taxon>
        <taxon>Lichtheimiaceae</taxon>
        <taxon>Phascolomyces</taxon>
    </lineage>
</organism>
<reference evidence="1" key="1">
    <citation type="journal article" date="2022" name="IScience">
        <title>Evolution of zygomycete secretomes and the origins of terrestrial fungal ecologies.</title>
        <authorList>
            <person name="Chang Y."/>
            <person name="Wang Y."/>
            <person name="Mondo S."/>
            <person name="Ahrendt S."/>
            <person name="Andreopoulos W."/>
            <person name="Barry K."/>
            <person name="Beard J."/>
            <person name="Benny G.L."/>
            <person name="Blankenship S."/>
            <person name="Bonito G."/>
            <person name="Cuomo C."/>
            <person name="Desiro A."/>
            <person name="Gervers K.A."/>
            <person name="Hundley H."/>
            <person name="Kuo A."/>
            <person name="LaButti K."/>
            <person name="Lang B.F."/>
            <person name="Lipzen A."/>
            <person name="O'Donnell K."/>
            <person name="Pangilinan J."/>
            <person name="Reynolds N."/>
            <person name="Sandor L."/>
            <person name="Smith M.E."/>
            <person name="Tsang A."/>
            <person name="Grigoriev I.V."/>
            <person name="Stajich J.E."/>
            <person name="Spatafora J.W."/>
        </authorList>
    </citation>
    <scope>NUCLEOTIDE SEQUENCE</scope>
    <source>
        <strain evidence="1">RSA 2281</strain>
    </source>
</reference>
<keyword evidence="2" id="KW-1185">Reference proteome</keyword>
<comment type="caution">
    <text evidence="1">The sequence shown here is derived from an EMBL/GenBank/DDBJ whole genome shotgun (WGS) entry which is preliminary data.</text>
</comment>
<name>A0AAD5K790_9FUNG</name>
<gene>
    <name evidence="1" type="ORF">BDA99DRAFT_533500</name>
</gene>
<dbReference type="AlphaFoldDB" id="A0AAD5K790"/>
<protein>
    <submittedName>
        <fullName evidence="1">Uncharacterized protein</fullName>
    </submittedName>
</protein>
<accession>A0AAD5K790</accession>
<evidence type="ECO:0000313" key="1">
    <source>
        <dbReference type="EMBL" id="KAI9272662.1"/>
    </source>
</evidence>
<dbReference type="Proteomes" id="UP001209540">
    <property type="component" value="Unassembled WGS sequence"/>
</dbReference>